<protein>
    <submittedName>
        <fullName evidence="1">Uncharacterized protein</fullName>
    </submittedName>
</protein>
<accession>A0A6J5MDG9</accession>
<sequence length="368" mass="41640">MITFRSIFDQLVEELKPNKGHMGGVDNFINVGDIVNWNSVDRVKFKEFLDGSEIAYEPSEDPYNIYRSIKSGAPEAFYWLWKHKPGKKLKALISKDGYTLYVYSSYAGAYIKHVFIDDANGQILGMISAAANTEARLKDYFGIAPWQVHLSQMIPSMRGSGEGKIMYSMFLEARKAIISDSTLYEGSFAMWDTQIRSIAKYSGVITDWDGFPIINKDTSVYDMAIPNDMLGNFFASNTIAPWIIKYSNKLNSLNVKECFYMQITTNKYNEQSFLEVLDSLASEADAKLIVAALKGEVHGKRRGKLDPEVNKYIRLANEDWSYESWSQPGRLTNAKHIIVALGTALMYDPPIAIYDIDLTLPEPEVNIL</sequence>
<dbReference type="EMBL" id="LR796421">
    <property type="protein sequence ID" value="CAB4143373.1"/>
    <property type="molecule type" value="Genomic_DNA"/>
</dbReference>
<organism evidence="1">
    <name type="scientific">uncultured Caudovirales phage</name>
    <dbReference type="NCBI Taxonomy" id="2100421"/>
    <lineage>
        <taxon>Viruses</taxon>
        <taxon>Duplodnaviria</taxon>
        <taxon>Heunggongvirae</taxon>
        <taxon>Uroviricota</taxon>
        <taxon>Caudoviricetes</taxon>
        <taxon>Peduoviridae</taxon>
        <taxon>Maltschvirus</taxon>
        <taxon>Maltschvirus maltsch</taxon>
    </lineage>
</organism>
<reference evidence="1" key="1">
    <citation type="submission" date="2020-04" db="EMBL/GenBank/DDBJ databases">
        <authorList>
            <person name="Chiriac C."/>
            <person name="Salcher M."/>
            <person name="Ghai R."/>
            <person name="Kavagutti S V."/>
        </authorList>
    </citation>
    <scope>NUCLEOTIDE SEQUENCE</scope>
</reference>
<proteinExistence type="predicted"/>
<gene>
    <name evidence="1" type="ORF">UFOVP450_123</name>
</gene>
<evidence type="ECO:0000313" key="1">
    <source>
        <dbReference type="EMBL" id="CAB4143373.1"/>
    </source>
</evidence>
<name>A0A6J5MDG9_9CAUD</name>